<dbReference type="GO" id="GO:0005789">
    <property type="term" value="C:endoplasmic reticulum membrane"/>
    <property type="evidence" value="ECO:0007669"/>
    <property type="project" value="TreeGrafter"/>
</dbReference>
<evidence type="ECO:0000313" key="15">
    <source>
        <dbReference type="EMBL" id="CEM03420.1"/>
    </source>
</evidence>
<reference evidence="15 16" key="1">
    <citation type="submission" date="2014-11" db="EMBL/GenBank/DDBJ databases">
        <authorList>
            <person name="Zhu J."/>
            <person name="Qi W."/>
            <person name="Song R."/>
        </authorList>
    </citation>
    <scope>NUCLEOTIDE SEQUENCE [LARGE SCALE GENOMIC DNA]</scope>
</reference>
<dbReference type="GO" id="GO:0030497">
    <property type="term" value="P:fatty acid elongation"/>
    <property type="evidence" value="ECO:0007669"/>
    <property type="project" value="TreeGrafter"/>
</dbReference>
<evidence type="ECO:0000256" key="4">
    <source>
        <dbReference type="ARBA" id="ARBA00013122"/>
    </source>
</evidence>
<dbReference type="PANTHER" id="PTHR11035:SF3">
    <property type="entry name" value="VERY-LONG-CHAIN (3R)-3-HYDROXYACYL-COA DEHYDRATASE"/>
    <property type="match status" value="1"/>
</dbReference>
<protein>
    <recommendedName>
        <fullName evidence="4">very-long-chain (3R)-3-hydroxyacyl-CoA dehydratase</fullName>
        <ecNumber evidence="4">4.2.1.134</ecNumber>
    </recommendedName>
</protein>
<evidence type="ECO:0000256" key="14">
    <source>
        <dbReference type="SAM" id="Phobius"/>
    </source>
</evidence>
<evidence type="ECO:0000256" key="2">
    <source>
        <dbReference type="ARBA" id="ARBA00005194"/>
    </source>
</evidence>
<feature type="transmembrane region" description="Helical" evidence="14">
    <location>
        <begin position="7"/>
        <end position="28"/>
    </location>
</feature>
<comment type="catalytic activity">
    <reaction evidence="13">
        <text>a very-long-chain (3R)-3-hydroxyacyl-CoA = a very-long-chain (2E)-enoyl-CoA + H2O</text>
        <dbReference type="Rhea" id="RHEA:45812"/>
        <dbReference type="ChEBI" id="CHEBI:15377"/>
        <dbReference type="ChEBI" id="CHEBI:83728"/>
        <dbReference type="ChEBI" id="CHEBI:85440"/>
        <dbReference type="EC" id="4.2.1.134"/>
    </reaction>
</comment>
<keyword evidence="9" id="KW-0443">Lipid metabolism</keyword>
<evidence type="ECO:0000256" key="5">
    <source>
        <dbReference type="ARBA" id="ARBA00022516"/>
    </source>
</evidence>
<organism evidence="15 16">
    <name type="scientific">Vitrella brassicaformis (strain CCMP3155)</name>
    <dbReference type="NCBI Taxonomy" id="1169540"/>
    <lineage>
        <taxon>Eukaryota</taxon>
        <taxon>Sar</taxon>
        <taxon>Alveolata</taxon>
        <taxon>Colpodellida</taxon>
        <taxon>Vitrellaceae</taxon>
        <taxon>Vitrella</taxon>
    </lineage>
</organism>
<gene>
    <name evidence="15" type="ORF">Vbra_13885</name>
</gene>
<accession>A0A0G4EYA1</accession>
<sequence length="225" mass="25878">MKAYLFAYNMAVAAAWLWVGVVCAMHLAQNGWSRIDLFWGMAEVPLKIAQTAAVLEVVHALFQLVKSPVMTTLAQVLSRLHIVWIIYQFIPSTHTYWVTLHTIAMWTLAELIRYPFYALNLYGWAPKAMLWLRYSGFLVLYPSGIAGELGSIVHALFYMSAHEEFRTFPEPMPNRFNFTIDLWLAYVAMLLTYVPGTVILFSHMLTQRKKYLASTKDRDRSSKGE</sequence>
<name>A0A0G4EYA1_VITBC</name>
<dbReference type="Proteomes" id="UP000041254">
    <property type="component" value="Unassembled WGS sequence"/>
</dbReference>
<evidence type="ECO:0000256" key="3">
    <source>
        <dbReference type="ARBA" id="ARBA00007811"/>
    </source>
</evidence>
<dbReference type="STRING" id="1169540.A0A0G4EYA1"/>
<dbReference type="PANTHER" id="PTHR11035">
    <property type="entry name" value="VERY-LONG-CHAIN (3R)-3-HYDROXYACYL-COA DEHYDRATASE"/>
    <property type="match status" value="1"/>
</dbReference>
<dbReference type="InParanoid" id="A0A0G4EYA1"/>
<keyword evidence="11" id="KW-0275">Fatty acid biosynthesis</keyword>
<feature type="transmembrane region" description="Helical" evidence="14">
    <location>
        <begin position="137"/>
        <end position="160"/>
    </location>
</feature>
<evidence type="ECO:0000256" key="9">
    <source>
        <dbReference type="ARBA" id="ARBA00023098"/>
    </source>
</evidence>
<proteinExistence type="inferred from homology"/>
<dbReference type="UniPathway" id="UPA00094"/>
<keyword evidence="5" id="KW-0444">Lipid biosynthesis</keyword>
<feature type="transmembrane region" description="Helical" evidence="14">
    <location>
        <begin position="96"/>
        <end position="116"/>
    </location>
</feature>
<comment type="similarity">
    <text evidence="3">Belongs to the very long-chain fatty acids dehydratase HACD family.</text>
</comment>
<evidence type="ECO:0000256" key="7">
    <source>
        <dbReference type="ARBA" id="ARBA00022832"/>
    </source>
</evidence>
<dbReference type="EMBL" id="CDMY01000340">
    <property type="protein sequence ID" value="CEM03420.1"/>
    <property type="molecule type" value="Genomic_DNA"/>
</dbReference>
<dbReference type="OrthoDB" id="46988at2759"/>
<evidence type="ECO:0000313" key="16">
    <source>
        <dbReference type="Proteomes" id="UP000041254"/>
    </source>
</evidence>
<dbReference type="FunCoup" id="A0A0G4EYA1">
    <property type="interactions" value="135"/>
</dbReference>
<dbReference type="GO" id="GO:0102158">
    <property type="term" value="F:very-long-chain (3R)-3-hydroxyacyl-CoA dehydratase activity"/>
    <property type="evidence" value="ECO:0007669"/>
    <property type="project" value="UniProtKB-EC"/>
</dbReference>
<evidence type="ECO:0000256" key="13">
    <source>
        <dbReference type="ARBA" id="ARBA00036671"/>
    </source>
</evidence>
<dbReference type="AlphaFoldDB" id="A0A0G4EYA1"/>
<evidence type="ECO:0000256" key="6">
    <source>
        <dbReference type="ARBA" id="ARBA00022692"/>
    </source>
</evidence>
<keyword evidence="10 14" id="KW-0472">Membrane</keyword>
<keyword evidence="8 14" id="KW-1133">Transmembrane helix</keyword>
<dbReference type="VEuPathDB" id="CryptoDB:Vbra_13885"/>
<keyword evidence="7" id="KW-0276">Fatty acid metabolism</keyword>
<evidence type="ECO:0000256" key="8">
    <source>
        <dbReference type="ARBA" id="ARBA00022989"/>
    </source>
</evidence>
<evidence type="ECO:0000256" key="10">
    <source>
        <dbReference type="ARBA" id="ARBA00023136"/>
    </source>
</evidence>
<evidence type="ECO:0000256" key="1">
    <source>
        <dbReference type="ARBA" id="ARBA00004141"/>
    </source>
</evidence>
<dbReference type="GO" id="GO:0042761">
    <property type="term" value="P:very long-chain fatty acid biosynthetic process"/>
    <property type="evidence" value="ECO:0007669"/>
    <property type="project" value="TreeGrafter"/>
</dbReference>
<dbReference type="Pfam" id="PF04387">
    <property type="entry name" value="PTPLA"/>
    <property type="match status" value="1"/>
</dbReference>
<dbReference type="PhylomeDB" id="A0A0G4EYA1"/>
<keyword evidence="16" id="KW-1185">Reference proteome</keyword>
<dbReference type="OMA" id="WSYILWQ"/>
<dbReference type="InterPro" id="IPR007482">
    <property type="entry name" value="Tyr_Pase-like_PTPLA"/>
</dbReference>
<evidence type="ECO:0000256" key="11">
    <source>
        <dbReference type="ARBA" id="ARBA00023160"/>
    </source>
</evidence>
<evidence type="ECO:0000256" key="12">
    <source>
        <dbReference type="ARBA" id="ARBA00023239"/>
    </source>
</evidence>
<dbReference type="EC" id="4.2.1.134" evidence="4"/>
<comment type="subcellular location">
    <subcellularLocation>
        <location evidence="1">Membrane</location>
        <topology evidence="1">Multi-pass membrane protein</topology>
    </subcellularLocation>
</comment>
<keyword evidence="6 14" id="KW-0812">Transmembrane</keyword>
<comment type="pathway">
    <text evidence="2">Lipid metabolism; fatty acid biosynthesis.</text>
</comment>
<keyword evidence="12" id="KW-0456">Lyase</keyword>
<dbReference type="GO" id="GO:0030148">
    <property type="term" value="P:sphingolipid biosynthetic process"/>
    <property type="evidence" value="ECO:0007669"/>
    <property type="project" value="TreeGrafter"/>
</dbReference>
<feature type="transmembrane region" description="Helical" evidence="14">
    <location>
        <begin position="180"/>
        <end position="201"/>
    </location>
</feature>